<dbReference type="InterPro" id="IPR007867">
    <property type="entry name" value="GMC_OxRtase_C"/>
</dbReference>
<dbReference type="OrthoDB" id="9785276at2"/>
<dbReference type="PROSITE" id="PS00624">
    <property type="entry name" value="GMC_OXRED_2"/>
    <property type="match status" value="1"/>
</dbReference>
<gene>
    <name evidence="8" type="ORF">FXB40_13865</name>
</gene>
<dbReference type="Proteomes" id="UP000324758">
    <property type="component" value="Unassembled WGS sequence"/>
</dbReference>
<dbReference type="AlphaFoldDB" id="A0A5D3KIZ3"/>
<dbReference type="InterPro" id="IPR012132">
    <property type="entry name" value="GMC_OxRdtase"/>
</dbReference>
<dbReference type="Gene3D" id="3.30.560.10">
    <property type="entry name" value="Glucose Oxidase, domain 3"/>
    <property type="match status" value="1"/>
</dbReference>
<evidence type="ECO:0000256" key="4">
    <source>
        <dbReference type="ARBA" id="ARBA00022827"/>
    </source>
</evidence>
<evidence type="ECO:0000259" key="7">
    <source>
        <dbReference type="PROSITE" id="PS00624"/>
    </source>
</evidence>
<evidence type="ECO:0000256" key="5">
    <source>
        <dbReference type="RuleBase" id="RU003968"/>
    </source>
</evidence>
<dbReference type="EMBL" id="VSSS01000024">
    <property type="protein sequence ID" value="TYL95458.1"/>
    <property type="molecule type" value="Genomic_DNA"/>
</dbReference>
<keyword evidence="9" id="KW-1185">Reference proteome</keyword>
<sequence length="551" mass="60609">MDRFDYVIVGAGSAGCVLTSRLSEDPSTSVCVLEAGPSDWHPYIHLPAGFIKTFHMKSINWAYQQEVGPYTGGRSIYAPRGKTLGGSSSINGHIYNRGQRMDFDTWAQMGNRGWGYAGVLPYFKRLEKRVGEGEDTYRGRDGNLTVTTMNWRDPLCEAFMEGAVSLGIPRNPDYNGAKQEGVSYCQRTIDKGLRVSGSTAFLKPAMKRPNVHVHTHAHATEIIFEGRRAVGVRYAKGGRDGTPIEVRANKEVILSGGTYNSPQLLQLSGIGSPDLLNAHGIQVRHALPVGEGLQDHYAPRTVARVKDIKTINELRRGFSLWIEALKWATTRRGLLSLSPTMVYCFWHSGESADSSDLQLTFTPASYKEGVQGQLEDEPGMTVASWQQRPESRGYVRIRSSDPFAPPIIQTNYLDAELDRRVIVGGMKLARNLLKSAPLSPYYAYEDFPGPNINTDDEFLAAATERGTTTFHPGCTCRMGPADSTWAVVDDQLRVHGLEGLRVIDASVMPRMISANLNASTMMIADRASDLIRGKVPMEAARIPEAAVHTAA</sequence>
<dbReference type="GO" id="GO:0050660">
    <property type="term" value="F:flavin adenine dinucleotide binding"/>
    <property type="evidence" value="ECO:0007669"/>
    <property type="project" value="InterPro"/>
</dbReference>
<dbReference type="Pfam" id="PF05199">
    <property type="entry name" value="GMC_oxred_C"/>
    <property type="match status" value="1"/>
</dbReference>
<comment type="cofactor">
    <cofactor evidence="1">
        <name>FAD</name>
        <dbReference type="ChEBI" id="CHEBI:57692"/>
    </cofactor>
</comment>
<comment type="similarity">
    <text evidence="2 5">Belongs to the GMC oxidoreductase family.</text>
</comment>
<dbReference type="InterPro" id="IPR000172">
    <property type="entry name" value="GMC_OxRdtase_N"/>
</dbReference>
<dbReference type="PROSITE" id="PS51257">
    <property type="entry name" value="PROKAR_LIPOPROTEIN"/>
    <property type="match status" value="1"/>
</dbReference>
<evidence type="ECO:0000256" key="1">
    <source>
        <dbReference type="ARBA" id="ARBA00001974"/>
    </source>
</evidence>
<comment type="caution">
    <text evidence="8">The sequence shown here is derived from an EMBL/GenBank/DDBJ whole genome shotgun (WGS) entry which is preliminary data.</text>
</comment>
<dbReference type="Pfam" id="PF00732">
    <property type="entry name" value="GMC_oxred_N"/>
    <property type="match status" value="1"/>
</dbReference>
<organism evidence="8 9">
    <name type="scientific">Bradyrhizobium rifense</name>
    <dbReference type="NCBI Taxonomy" id="515499"/>
    <lineage>
        <taxon>Bacteria</taxon>
        <taxon>Pseudomonadati</taxon>
        <taxon>Pseudomonadota</taxon>
        <taxon>Alphaproteobacteria</taxon>
        <taxon>Hyphomicrobiales</taxon>
        <taxon>Nitrobacteraceae</taxon>
        <taxon>Bradyrhizobium</taxon>
    </lineage>
</organism>
<dbReference type="InterPro" id="IPR036188">
    <property type="entry name" value="FAD/NAD-bd_sf"/>
</dbReference>
<evidence type="ECO:0000256" key="2">
    <source>
        <dbReference type="ARBA" id="ARBA00010790"/>
    </source>
</evidence>
<evidence type="ECO:0000313" key="8">
    <source>
        <dbReference type="EMBL" id="TYL95458.1"/>
    </source>
</evidence>
<keyword evidence="4 5" id="KW-0274">FAD</keyword>
<dbReference type="PIRSF" id="PIRSF000137">
    <property type="entry name" value="Alcohol_oxidase"/>
    <property type="match status" value="1"/>
</dbReference>
<dbReference type="SUPFAM" id="SSF51905">
    <property type="entry name" value="FAD/NAD(P)-binding domain"/>
    <property type="match status" value="1"/>
</dbReference>
<reference evidence="8 9" key="1">
    <citation type="submission" date="2019-08" db="EMBL/GenBank/DDBJ databases">
        <title>Bradyrhizobium hipponensis sp. nov., a rhizobium isolated from a Lupinus angustifolius root nodule in Tunisia.</title>
        <authorList>
            <person name="Off K."/>
            <person name="Rejili M."/>
            <person name="Mars M."/>
            <person name="Brachmann A."/>
            <person name="Marin M."/>
        </authorList>
    </citation>
    <scope>NUCLEOTIDE SEQUENCE [LARGE SCALE GENOMIC DNA]</scope>
    <source>
        <strain evidence="8 9">CTAW71</strain>
    </source>
</reference>
<dbReference type="SUPFAM" id="SSF54373">
    <property type="entry name" value="FAD-linked reductases, C-terminal domain"/>
    <property type="match status" value="1"/>
</dbReference>
<evidence type="ECO:0000313" key="9">
    <source>
        <dbReference type="Proteomes" id="UP000324758"/>
    </source>
</evidence>
<dbReference type="GO" id="GO:0016614">
    <property type="term" value="F:oxidoreductase activity, acting on CH-OH group of donors"/>
    <property type="evidence" value="ECO:0007669"/>
    <property type="project" value="InterPro"/>
</dbReference>
<name>A0A5D3KIZ3_9BRAD</name>
<keyword evidence="3 5" id="KW-0285">Flavoprotein</keyword>
<evidence type="ECO:0000256" key="3">
    <source>
        <dbReference type="ARBA" id="ARBA00022630"/>
    </source>
</evidence>
<feature type="domain" description="Glucose-methanol-choline oxidoreductase N-terminal" evidence="6">
    <location>
        <begin position="81"/>
        <end position="104"/>
    </location>
</feature>
<dbReference type="PANTHER" id="PTHR11552">
    <property type="entry name" value="GLUCOSE-METHANOL-CHOLINE GMC OXIDOREDUCTASE"/>
    <property type="match status" value="1"/>
</dbReference>
<dbReference type="Gene3D" id="3.50.50.60">
    <property type="entry name" value="FAD/NAD(P)-binding domain"/>
    <property type="match status" value="1"/>
</dbReference>
<accession>A0A5D3KIZ3</accession>
<dbReference type="PANTHER" id="PTHR11552:SF147">
    <property type="entry name" value="CHOLINE DEHYDROGENASE, MITOCHONDRIAL"/>
    <property type="match status" value="1"/>
</dbReference>
<evidence type="ECO:0000259" key="6">
    <source>
        <dbReference type="PROSITE" id="PS00623"/>
    </source>
</evidence>
<feature type="domain" description="Glucose-methanol-choline oxidoreductase N-terminal" evidence="7">
    <location>
        <begin position="257"/>
        <end position="271"/>
    </location>
</feature>
<dbReference type="RefSeq" id="WP_148772749.1">
    <property type="nucleotide sequence ID" value="NZ_VSSS01000024.1"/>
</dbReference>
<dbReference type="PROSITE" id="PS00623">
    <property type="entry name" value="GMC_OXRED_1"/>
    <property type="match status" value="1"/>
</dbReference>
<proteinExistence type="inferred from homology"/>
<protein>
    <submittedName>
        <fullName evidence="8">Choline dehydrogenase</fullName>
    </submittedName>
</protein>